<name>A0AA48K7Y5_9BACT</name>
<proteinExistence type="predicted"/>
<reference evidence="2" key="1">
    <citation type="journal article" date="2023" name="Int. J. Syst. Evol. Microbiol.">
        <title>Mesoterricola silvestris gen. nov., sp. nov., Mesoterricola sediminis sp. nov., Geothrix oryzae sp. nov., Geothrix edaphica sp. nov., Geothrix rubra sp. nov., and Geothrix limicola sp. nov., six novel members of Acidobacteriota isolated from soils.</title>
        <authorList>
            <person name="Itoh H."/>
            <person name="Sugisawa Y."/>
            <person name="Mise K."/>
            <person name="Xu Z."/>
            <person name="Kuniyasu M."/>
            <person name="Ushijima N."/>
            <person name="Kawano K."/>
            <person name="Kobayashi E."/>
            <person name="Shiratori Y."/>
            <person name="Masuda Y."/>
            <person name="Senoo K."/>
        </authorList>
    </citation>
    <scope>NUCLEOTIDE SEQUENCE [LARGE SCALE GENOMIC DNA]</scope>
    <source>
        <strain evidence="2">W79</strain>
    </source>
</reference>
<gene>
    <name evidence="1" type="ORF">METEAL_15680</name>
</gene>
<dbReference type="Proteomes" id="UP001238179">
    <property type="component" value="Chromosome"/>
</dbReference>
<keyword evidence="2" id="KW-1185">Reference proteome</keyword>
<evidence type="ECO:0000313" key="1">
    <source>
        <dbReference type="EMBL" id="BDU72394.1"/>
    </source>
</evidence>
<protein>
    <submittedName>
        <fullName evidence="1">Uncharacterized protein</fullName>
    </submittedName>
</protein>
<dbReference type="EMBL" id="AP027080">
    <property type="protein sequence ID" value="BDU72394.1"/>
    <property type="molecule type" value="Genomic_DNA"/>
</dbReference>
<sequence>MTEALQAPVLTPMVWLWEDTGGPRTADVHPDEVQNFIHAGWAIAESKEGEKSLDDMKAGELIAYAESNNLDIGGLVFQAGKEKILAAVKEARTKKAN</sequence>
<evidence type="ECO:0000313" key="2">
    <source>
        <dbReference type="Proteomes" id="UP001238179"/>
    </source>
</evidence>
<dbReference type="KEGG" id="msil:METEAL_15680"/>
<accession>A0AA48K7Y5</accession>
<organism evidence="1 2">
    <name type="scientific">Mesoterricola silvestris</name>
    <dbReference type="NCBI Taxonomy" id="2927979"/>
    <lineage>
        <taxon>Bacteria</taxon>
        <taxon>Pseudomonadati</taxon>
        <taxon>Acidobacteriota</taxon>
        <taxon>Holophagae</taxon>
        <taxon>Holophagales</taxon>
        <taxon>Holophagaceae</taxon>
        <taxon>Mesoterricola</taxon>
    </lineage>
</organism>
<dbReference type="AlphaFoldDB" id="A0AA48K7Y5"/>
<dbReference type="RefSeq" id="WP_316415296.1">
    <property type="nucleotide sequence ID" value="NZ_AP027080.1"/>
</dbReference>